<name>A0ABT4U977_9ACTN</name>
<keyword evidence="1" id="KW-0233">DNA recombination</keyword>
<evidence type="ECO:0000259" key="2">
    <source>
        <dbReference type="PROSITE" id="PS51898"/>
    </source>
</evidence>
<evidence type="ECO:0000313" key="3">
    <source>
        <dbReference type="EMBL" id="MDA2813019.1"/>
    </source>
</evidence>
<gene>
    <name evidence="3" type="ORF">O4J56_20405</name>
</gene>
<comment type="caution">
    <text evidence="3">The sequence shown here is derived from an EMBL/GenBank/DDBJ whole genome shotgun (WGS) entry which is preliminary data.</text>
</comment>
<reference evidence="3 4" key="1">
    <citation type="submission" date="2023-01" db="EMBL/GenBank/DDBJ databases">
        <title>Draft genome sequence of Nocardiopsis sp. RSe5-2 isolated from halophytes.</title>
        <authorList>
            <person name="Duangmal K."/>
            <person name="Chantavorakit T."/>
        </authorList>
    </citation>
    <scope>NUCLEOTIDE SEQUENCE [LARGE SCALE GENOMIC DNA]</scope>
    <source>
        <strain evidence="3 4">RSe5-2</strain>
    </source>
</reference>
<dbReference type="SUPFAM" id="SSF56349">
    <property type="entry name" value="DNA breaking-rejoining enzymes"/>
    <property type="match status" value="1"/>
</dbReference>
<protein>
    <submittedName>
        <fullName evidence="3">Tyrosine-type recombinase/integrase</fullName>
    </submittedName>
</protein>
<sequence>MSAGAQDIQFWEIRKRANRRKPWELRWRIDTVEKSRSFLTKELATTHKTDLHRAARNGERFSTVTGEPESWAASRESVWSLLRSYVRHAWAHTTSGNTRSLVASHAVHLAMASVDDARAKRHKAPAPAARVRKALNAALAFRVHSGAARPEDRILPPDEGAFSELDRACLAWVERVSLPVSQMGDKTAATKVLERCSMRVDGRGPLTASSVRRRRGVWSLALDHAAEHKMIASNPISGARFSRSRAADAVNPRTVPSYEQASRLVRALLDTGRARDDFLAGFFGLAYLAGTRPSETRAVREQDIIWPEQVTDPDAVPGFGVLMVSGARTEVPARYTDSGQHGEARELKHREVDEVRPVPLNPEAVALLRRHLARHGTAPDGRLWWQTSAPHGEYAVLSGAVYRRAWERARKTALTPSELSLGLAVRPYDLRHGCASWLLYAKVPAPEVARRLGHTMDVLMRTYAHWFDTGVHTANGQVKTALDKAGPFTGQTGPDNGETDR</sequence>
<dbReference type="Proteomes" id="UP001527866">
    <property type="component" value="Unassembled WGS sequence"/>
</dbReference>
<keyword evidence="4" id="KW-1185">Reference proteome</keyword>
<dbReference type="PROSITE" id="PS51898">
    <property type="entry name" value="TYR_RECOMBINASE"/>
    <property type="match status" value="1"/>
</dbReference>
<proteinExistence type="predicted"/>
<dbReference type="RefSeq" id="WP_270687795.1">
    <property type="nucleotide sequence ID" value="NZ_JAQFWQ010000065.1"/>
</dbReference>
<dbReference type="PANTHER" id="PTHR30349">
    <property type="entry name" value="PHAGE INTEGRASE-RELATED"/>
    <property type="match status" value="1"/>
</dbReference>
<dbReference type="InterPro" id="IPR002104">
    <property type="entry name" value="Integrase_catalytic"/>
</dbReference>
<dbReference type="Gene3D" id="1.10.443.10">
    <property type="entry name" value="Intergrase catalytic core"/>
    <property type="match status" value="1"/>
</dbReference>
<dbReference type="InterPro" id="IPR050090">
    <property type="entry name" value="Tyrosine_recombinase_XerCD"/>
</dbReference>
<dbReference type="PANTHER" id="PTHR30349:SF64">
    <property type="entry name" value="PROPHAGE INTEGRASE INTD-RELATED"/>
    <property type="match status" value="1"/>
</dbReference>
<dbReference type="Pfam" id="PF00589">
    <property type="entry name" value="Phage_integrase"/>
    <property type="match status" value="1"/>
</dbReference>
<evidence type="ECO:0000313" key="4">
    <source>
        <dbReference type="Proteomes" id="UP001527866"/>
    </source>
</evidence>
<accession>A0ABT4U977</accession>
<dbReference type="InterPro" id="IPR011010">
    <property type="entry name" value="DNA_brk_join_enz"/>
</dbReference>
<evidence type="ECO:0000256" key="1">
    <source>
        <dbReference type="ARBA" id="ARBA00023172"/>
    </source>
</evidence>
<feature type="domain" description="Tyr recombinase" evidence="2">
    <location>
        <begin position="250"/>
        <end position="478"/>
    </location>
</feature>
<dbReference type="EMBL" id="JAQFWQ010000065">
    <property type="protein sequence ID" value="MDA2813019.1"/>
    <property type="molecule type" value="Genomic_DNA"/>
</dbReference>
<organism evidence="3 4">
    <name type="scientific">Nocardiopsis endophytica</name>
    <dbReference type="NCBI Taxonomy" id="3018445"/>
    <lineage>
        <taxon>Bacteria</taxon>
        <taxon>Bacillati</taxon>
        <taxon>Actinomycetota</taxon>
        <taxon>Actinomycetes</taxon>
        <taxon>Streptosporangiales</taxon>
        <taxon>Nocardiopsidaceae</taxon>
        <taxon>Nocardiopsis</taxon>
    </lineage>
</organism>
<dbReference type="InterPro" id="IPR013762">
    <property type="entry name" value="Integrase-like_cat_sf"/>
</dbReference>